<evidence type="ECO:0000313" key="8">
    <source>
        <dbReference type="EMBL" id="GJN42177.1"/>
    </source>
</evidence>
<evidence type="ECO:0000259" key="7">
    <source>
        <dbReference type="PROSITE" id="PS50850"/>
    </source>
</evidence>
<dbReference type="Proteomes" id="UP001054925">
    <property type="component" value="Unassembled WGS sequence"/>
</dbReference>
<evidence type="ECO:0000256" key="3">
    <source>
        <dbReference type="ARBA" id="ARBA00022989"/>
    </source>
</evidence>
<feature type="compositionally biased region" description="Basic and acidic residues" evidence="5">
    <location>
        <begin position="1"/>
        <end position="17"/>
    </location>
</feature>
<sequence length="449" mass="46726">MVKNGKNENKNRLHTVDDTSTPAPKLGPDATQAPAKVSLWKVPGFAPTMVAVAAAFGAWSILLPVVPTQVIAGGGSPALAGASTGIFMAATVITQIFTPWMLRKFGYRRLMAVSAFMLGVPALGHLLGTDAWVVLLFSALRGTGFGALTVAESALMAELVPLKYLGKATGVLGVFVGAAQMVFLPVGLFMSSSWGYEITYITAAVIAIIAVGMVFRIPDIHPKTEAEAASTSDNARPRVSIWKLVLVPALGLSAISMSYGLVSSFLPATVTDIDPVTGATLGGIMLSIVGGAAMVSRYFAGSAADRFGEAGRLYIPGQLTSFAGMALMAGAIIAGWSVWWLVVAAALFGLGFGVVQQEALLSMFQRLPRSRSSEASALWNISYDGGTGAGSIIFAGVVASAGYAGGYAAGAAVIVIGVALTSLDRFAGKHRVSEYDNIKTRLKRLRKEK</sequence>
<evidence type="ECO:0000256" key="5">
    <source>
        <dbReference type="SAM" id="MobiDB-lite"/>
    </source>
</evidence>
<evidence type="ECO:0000313" key="9">
    <source>
        <dbReference type="Proteomes" id="UP001054925"/>
    </source>
</evidence>
<feature type="transmembrane region" description="Helical" evidence="6">
    <location>
        <begin position="134"/>
        <end position="157"/>
    </location>
</feature>
<gene>
    <name evidence="8" type="ORF">CAT723_06560</name>
</gene>
<dbReference type="PROSITE" id="PS50850">
    <property type="entry name" value="MFS"/>
    <property type="match status" value="1"/>
</dbReference>
<proteinExistence type="predicted"/>
<dbReference type="InterPro" id="IPR020846">
    <property type="entry name" value="MFS_dom"/>
</dbReference>
<dbReference type="AlphaFoldDB" id="A0AAV5G760"/>
<feature type="domain" description="Major facilitator superfamily (MFS) profile" evidence="7">
    <location>
        <begin position="1"/>
        <end position="429"/>
    </location>
</feature>
<protein>
    <submittedName>
        <fullName evidence="8">MFS transporter</fullName>
    </submittedName>
</protein>
<dbReference type="PANTHER" id="PTHR23531">
    <property type="entry name" value="QUINOLENE RESISTANCE PROTEIN NORA"/>
    <property type="match status" value="1"/>
</dbReference>
<dbReference type="InterPro" id="IPR052714">
    <property type="entry name" value="MFS_Exporter"/>
</dbReference>
<feature type="transmembrane region" description="Helical" evidence="6">
    <location>
        <begin position="377"/>
        <end position="398"/>
    </location>
</feature>
<name>A0AAV5G760_CORAM</name>
<organism evidence="8 9">
    <name type="scientific">Corynebacterium ammoniagenes</name>
    <name type="common">Brevibacterium ammoniagenes</name>
    <dbReference type="NCBI Taxonomy" id="1697"/>
    <lineage>
        <taxon>Bacteria</taxon>
        <taxon>Bacillati</taxon>
        <taxon>Actinomycetota</taxon>
        <taxon>Actinomycetes</taxon>
        <taxon>Mycobacteriales</taxon>
        <taxon>Corynebacteriaceae</taxon>
        <taxon>Corynebacterium</taxon>
    </lineage>
</organism>
<keyword evidence="4 6" id="KW-0472">Membrane</keyword>
<dbReference type="Gene3D" id="1.20.1250.20">
    <property type="entry name" value="MFS general substrate transporter like domains"/>
    <property type="match status" value="1"/>
</dbReference>
<dbReference type="InterPro" id="IPR011701">
    <property type="entry name" value="MFS"/>
</dbReference>
<dbReference type="EMBL" id="BQKK01000001">
    <property type="protein sequence ID" value="GJN42177.1"/>
    <property type="molecule type" value="Genomic_DNA"/>
</dbReference>
<evidence type="ECO:0000256" key="1">
    <source>
        <dbReference type="ARBA" id="ARBA00004651"/>
    </source>
</evidence>
<comment type="subcellular location">
    <subcellularLocation>
        <location evidence="1">Cell membrane</location>
        <topology evidence="1">Multi-pass membrane protein</topology>
    </subcellularLocation>
</comment>
<feature type="transmembrane region" description="Helical" evidence="6">
    <location>
        <begin position="239"/>
        <end position="259"/>
    </location>
</feature>
<accession>A0AAV5G760</accession>
<feature type="transmembrane region" description="Helical" evidence="6">
    <location>
        <begin position="279"/>
        <end position="300"/>
    </location>
</feature>
<feature type="transmembrane region" description="Helical" evidence="6">
    <location>
        <begin position="198"/>
        <end position="218"/>
    </location>
</feature>
<keyword evidence="3 6" id="KW-1133">Transmembrane helix</keyword>
<feature type="transmembrane region" description="Helical" evidence="6">
    <location>
        <begin position="404"/>
        <end position="423"/>
    </location>
</feature>
<dbReference type="GO" id="GO:0005886">
    <property type="term" value="C:plasma membrane"/>
    <property type="evidence" value="ECO:0007669"/>
    <property type="project" value="UniProtKB-SubCell"/>
</dbReference>
<evidence type="ECO:0000256" key="2">
    <source>
        <dbReference type="ARBA" id="ARBA00022692"/>
    </source>
</evidence>
<reference evidence="8" key="1">
    <citation type="submission" date="2021-12" db="EMBL/GenBank/DDBJ databases">
        <title>Draft genome sequence of Corynebacterium ammoniagenes strain T-723.</title>
        <authorList>
            <person name="Matsuzawa M."/>
            <person name="Hiratani M."/>
            <person name="Abe I."/>
            <person name="Tsuji Y."/>
            <person name="Nakamura J."/>
        </authorList>
    </citation>
    <scope>NUCLEOTIDE SEQUENCE</scope>
    <source>
        <strain evidence="8">T-723</strain>
    </source>
</reference>
<feature type="transmembrane region" description="Helical" evidence="6">
    <location>
        <begin position="110"/>
        <end position="128"/>
    </location>
</feature>
<dbReference type="RefSeq" id="WP_236163629.1">
    <property type="nucleotide sequence ID" value="NZ_BQKK01000001.1"/>
</dbReference>
<dbReference type="InterPro" id="IPR036259">
    <property type="entry name" value="MFS_trans_sf"/>
</dbReference>
<dbReference type="CDD" id="cd17489">
    <property type="entry name" value="MFS_YfcJ_like"/>
    <property type="match status" value="1"/>
</dbReference>
<feature type="transmembrane region" description="Helical" evidence="6">
    <location>
        <begin position="169"/>
        <end position="192"/>
    </location>
</feature>
<dbReference type="SUPFAM" id="SSF103473">
    <property type="entry name" value="MFS general substrate transporter"/>
    <property type="match status" value="1"/>
</dbReference>
<feature type="transmembrane region" description="Helical" evidence="6">
    <location>
        <begin position="45"/>
        <end position="66"/>
    </location>
</feature>
<keyword evidence="2 6" id="KW-0812">Transmembrane</keyword>
<evidence type="ECO:0000256" key="6">
    <source>
        <dbReference type="SAM" id="Phobius"/>
    </source>
</evidence>
<dbReference type="GO" id="GO:0022857">
    <property type="term" value="F:transmembrane transporter activity"/>
    <property type="evidence" value="ECO:0007669"/>
    <property type="project" value="InterPro"/>
</dbReference>
<feature type="transmembrane region" description="Helical" evidence="6">
    <location>
        <begin position="78"/>
        <end position="98"/>
    </location>
</feature>
<dbReference type="PANTHER" id="PTHR23531:SF1">
    <property type="entry name" value="QUINOLENE RESISTANCE PROTEIN NORA"/>
    <property type="match status" value="1"/>
</dbReference>
<feature type="region of interest" description="Disordered" evidence="5">
    <location>
        <begin position="1"/>
        <end position="30"/>
    </location>
</feature>
<feature type="transmembrane region" description="Helical" evidence="6">
    <location>
        <begin position="338"/>
        <end position="356"/>
    </location>
</feature>
<dbReference type="Pfam" id="PF07690">
    <property type="entry name" value="MFS_1"/>
    <property type="match status" value="1"/>
</dbReference>
<comment type="caution">
    <text evidence="8">The sequence shown here is derived from an EMBL/GenBank/DDBJ whole genome shotgun (WGS) entry which is preliminary data.</text>
</comment>
<feature type="transmembrane region" description="Helical" evidence="6">
    <location>
        <begin position="312"/>
        <end position="332"/>
    </location>
</feature>
<evidence type="ECO:0000256" key="4">
    <source>
        <dbReference type="ARBA" id="ARBA00023136"/>
    </source>
</evidence>